<keyword evidence="2" id="KW-0677">Repeat</keyword>
<feature type="compositionally biased region" description="Basic and acidic residues" evidence="6">
    <location>
        <begin position="526"/>
        <end position="537"/>
    </location>
</feature>
<feature type="domain" description="C2H2-type" evidence="7">
    <location>
        <begin position="770"/>
        <end position="799"/>
    </location>
</feature>
<evidence type="ECO:0000256" key="6">
    <source>
        <dbReference type="SAM" id="MobiDB-lite"/>
    </source>
</evidence>
<feature type="domain" description="C2H2-type" evidence="7">
    <location>
        <begin position="740"/>
        <end position="769"/>
    </location>
</feature>
<dbReference type="InterPro" id="IPR036236">
    <property type="entry name" value="Znf_C2H2_sf"/>
</dbReference>
<dbReference type="Pfam" id="PF00096">
    <property type="entry name" value="zf-C2H2"/>
    <property type="match status" value="3"/>
</dbReference>
<keyword evidence="8" id="KW-1185">Reference proteome</keyword>
<organism evidence="8 9">
    <name type="scientific">Limulus polyphemus</name>
    <name type="common">Atlantic horseshoe crab</name>
    <dbReference type="NCBI Taxonomy" id="6850"/>
    <lineage>
        <taxon>Eukaryota</taxon>
        <taxon>Metazoa</taxon>
        <taxon>Ecdysozoa</taxon>
        <taxon>Arthropoda</taxon>
        <taxon>Chelicerata</taxon>
        <taxon>Merostomata</taxon>
        <taxon>Xiphosura</taxon>
        <taxon>Limulidae</taxon>
        <taxon>Limulus</taxon>
    </lineage>
</organism>
<dbReference type="SUPFAM" id="SSF57667">
    <property type="entry name" value="beta-beta-alpha zinc fingers"/>
    <property type="match status" value="5"/>
</dbReference>
<dbReference type="PANTHER" id="PTHR14003">
    <property type="entry name" value="TRANSCRIPTIONAL REPRESSOR PROTEIN YY"/>
    <property type="match status" value="1"/>
</dbReference>
<reference evidence="9" key="1">
    <citation type="submission" date="2025-08" db="UniProtKB">
        <authorList>
            <consortium name="RefSeq"/>
        </authorList>
    </citation>
    <scope>IDENTIFICATION</scope>
    <source>
        <tissue evidence="9">Muscle</tissue>
    </source>
</reference>
<evidence type="ECO:0000313" key="8">
    <source>
        <dbReference type="Proteomes" id="UP000694941"/>
    </source>
</evidence>
<dbReference type="Gene3D" id="3.30.160.60">
    <property type="entry name" value="Classic Zinc Finger"/>
    <property type="match status" value="7"/>
</dbReference>
<proteinExistence type="predicted"/>
<dbReference type="InterPro" id="IPR013087">
    <property type="entry name" value="Znf_C2H2_type"/>
</dbReference>
<keyword evidence="1" id="KW-0479">Metal-binding</keyword>
<keyword evidence="3 5" id="KW-0863">Zinc-finger</keyword>
<evidence type="ECO:0000259" key="7">
    <source>
        <dbReference type="PROSITE" id="PS50157"/>
    </source>
</evidence>
<evidence type="ECO:0000313" key="9">
    <source>
        <dbReference type="RefSeq" id="XP_022243127.1"/>
    </source>
</evidence>
<keyword evidence="4" id="KW-0862">Zinc</keyword>
<dbReference type="PANTHER" id="PTHR14003:SF19">
    <property type="entry name" value="YY2 TRANSCRIPTION FACTOR"/>
    <property type="match status" value="1"/>
</dbReference>
<evidence type="ECO:0000256" key="2">
    <source>
        <dbReference type="ARBA" id="ARBA00022737"/>
    </source>
</evidence>
<evidence type="ECO:0000256" key="4">
    <source>
        <dbReference type="ARBA" id="ARBA00022833"/>
    </source>
</evidence>
<feature type="domain" description="C2H2-type" evidence="7">
    <location>
        <begin position="679"/>
        <end position="708"/>
    </location>
</feature>
<dbReference type="PROSITE" id="PS00028">
    <property type="entry name" value="ZINC_FINGER_C2H2_1"/>
    <property type="match status" value="10"/>
</dbReference>
<sequence length="1157" mass="128136">MSDEGIITGFCHGDGLEVSHGSNSLIEKDTILLDKCNTELSFKSSESHDKECLFQDGGNLVDMAMSPSLVGGERLGPFRDGDHDVFNISGPPSVLTSTSESDSLRLDQPYIDDKKVDEWLKSQRSDVSLSSVAFEIKNETSEDVMFESASLPVQEQESKFSSSNGAMSLDFIPSYCEKDSLEVTEPILSDSSIFQKPKDIDTLPTLFENRNDKRKKNYFATANPVSTISLVSEKHRETENTTSSAKILSSTSIHSNAVKLQPNDSIILNVSNSNKTIGNKSFETCADAVLSKSMQITAISTSNTESCLTSEERACLEELERGSQLSQEEQELFEESARNLQDCQGIEFQTPQVSSSIPVEILSLDTTKQVKKNKKKNRREVLSDENSLVKETDLEHTVSSLVETTSETNLENDNHEIDGESLPVTGDVNSVQVIGVMPSYLGQVLQLNHTSVAFPRMRLIPLESVLSQGSALTDVFQPGNMPAVIVTQSEGEVDGIVNFTEITGKTNVQEKMFQVSETGICEVETENKSPEDLKTAEEPTSPAGVVNSIPPSGSKKKYQCPHADCNHAFPVESKLRVHLLNHDRGRPYKCTIEGCDWSFVTAYKLRRHLETHVGKKDYLCDFEGCNRRFTTIYNLNSHKRLHKRPKSLACPSPGCGQTFATRRKMELHLKVHDDVDAPYMCPVSSCGKGYYSANSMASHLRVHQHKEEDLKCPYENCLKVFGRVCRLKQHLRQHTGERPYVCNFEGCGWTFVSASKLTRHMRKHTGERKYACPEEGCGKSFMRPEHLKGHMVVHSGDKPFACHFENCNARFTARSSLYVHVKKHSGTHEKLVYPCPIASCSKKYNCKSSLRLHLQKVHSSILECTNQDYVTDYVTYLSTEELREIFSTEDTASELASELPTIPISVAATSGIQETQLLTSDKVVFNSSQLLLPEMFAELVETPVTRVSQIVGPAQVVINSGVTSGSFVDVNMTTAHVDVTSINNIPDQLSEVMMSIRDVDLAACCVQQENNSGSARTDFCSNHILSRRSQNQRQKQLKLNLSCSPGERKSAIKELKLEPKQNKVRSVHSVGDIMLTQSAITFQDSNPGSQLMQSQLLQDDLSVSGGDIYTEDQVLTPVSLLQESTVNDPTSASTDFVSTSSGVGEFHGSTVNLQDLD</sequence>
<feature type="compositionally biased region" description="Low complexity" evidence="6">
    <location>
        <begin position="402"/>
        <end position="411"/>
    </location>
</feature>
<dbReference type="RefSeq" id="XP_022243127.1">
    <property type="nucleotide sequence ID" value="XM_022387419.1"/>
</dbReference>
<gene>
    <name evidence="9" type="primary">LOC106460648</name>
</gene>
<feature type="region of interest" description="Disordered" evidence="6">
    <location>
        <begin position="526"/>
        <end position="555"/>
    </location>
</feature>
<feature type="domain" description="C2H2-type" evidence="7">
    <location>
        <begin position="710"/>
        <end position="739"/>
    </location>
</feature>
<feature type="domain" description="C2H2-type" evidence="7">
    <location>
        <begin position="558"/>
        <end position="587"/>
    </location>
</feature>
<feature type="domain" description="C2H2-type" evidence="7">
    <location>
        <begin position="618"/>
        <end position="647"/>
    </location>
</feature>
<evidence type="ECO:0000256" key="3">
    <source>
        <dbReference type="ARBA" id="ARBA00022771"/>
    </source>
</evidence>
<feature type="region of interest" description="Disordered" evidence="6">
    <location>
        <begin position="402"/>
        <end position="421"/>
    </location>
</feature>
<evidence type="ECO:0000256" key="1">
    <source>
        <dbReference type="ARBA" id="ARBA00022723"/>
    </source>
</evidence>
<dbReference type="SMART" id="SM00355">
    <property type="entry name" value="ZnF_C2H2"/>
    <property type="match status" value="10"/>
</dbReference>
<feature type="domain" description="C2H2-type" evidence="7">
    <location>
        <begin position="588"/>
        <end position="617"/>
    </location>
</feature>
<feature type="domain" description="C2H2-type" evidence="7">
    <location>
        <begin position="833"/>
        <end position="859"/>
    </location>
</feature>
<dbReference type="GeneID" id="106460648"/>
<evidence type="ECO:0000256" key="5">
    <source>
        <dbReference type="PROSITE-ProRule" id="PRU00042"/>
    </source>
</evidence>
<feature type="domain" description="C2H2-type" evidence="7">
    <location>
        <begin position="800"/>
        <end position="829"/>
    </location>
</feature>
<dbReference type="PROSITE" id="PS50157">
    <property type="entry name" value="ZINC_FINGER_C2H2_2"/>
    <property type="match status" value="10"/>
</dbReference>
<name>A0ABM1SHM2_LIMPO</name>
<feature type="domain" description="C2H2-type" evidence="7">
    <location>
        <begin position="648"/>
        <end position="677"/>
    </location>
</feature>
<dbReference type="Proteomes" id="UP000694941">
    <property type="component" value="Unplaced"/>
</dbReference>
<accession>A0ABM1SHM2</accession>
<protein>
    <submittedName>
        <fullName evidence="9">Zinc finger protein ZXDC-like isoform X1</fullName>
    </submittedName>
</protein>